<evidence type="ECO:0000256" key="3">
    <source>
        <dbReference type="ARBA" id="ARBA00049244"/>
    </source>
</evidence>
<evidence type="ECO:0000256" key="2">
    <source>
        <dbReference type="ARBA" id="ARBA00022932"/>
    </source>
</evidence>
<sequence length="291" mass="32705">MGIVHRQKIAHAQLVGGSIGYGADTLCMAMAQAVLCEKASNHGACGFCKSCQLFEARTHPDFYALEADGNQIKVDQVRQLCQRLQNTAQQGGYRVALIRQCEKLNHAAANALLKTLEEPGVNSLLILQSDTPSRLMATITSRCQRTLVATPDKKALRTWLEQQLGPCQDKLWCLPVVGGPIPLVEYCENGHYEQLLKYRNNWVNSLTTGQLQLGFTQLKDEHLVDALKVLYFVLRQQLLQPKLDNPFMRQAVVALADQVMHQVHQLNRMPNVNNLAICQRFVLEYQQVTKL</sequence>
<comment type="caution">
    <text evidence="4">The sequence shown here is derived from an EMBL/GenBank/DDBJ whole genome shotgun (WGS) entry which is preliminary data.</text>
</comment>
<dbReference type="PANTHER" id="PTHR11669:SF8">
    <property type="entry name" value="DNA POLYMERASE III SUBUNIT DELTA"/>
    <property type="match status" value="1"/>
</dbReference>
<evidence type="ECO:0000313" key="4">
    <source>
        <dbReference type="EMBL" id="GGI88764.1"/>
    </source>
</evidence>
<dbReference type="InterPro" id="IPR050238">
    <property type="entry name" value="DNA_Rep/Repair_Clamp_Loader"/>
</dbReference>
<reference evidence="4" key="1">
    <citation type="journal article" date="2014" name="Int. J. Syst. Evol. Microbiol.">
        <title>Complete genome sequence of Corynebacterium casei LMG S-19264T (=DSM 44701T), isolated from a smear-ripened cheese.</title>
        <authorList>
            <consortium name="US DOE Joint Genome Institute (JGI-PGF)"/>
            <person name="Walter F."/>
            <person name="Albersmeier A."/>
            <person name="Kalinowski J."/>
            <person name="Ruckert C."/>
        </authorList>
    </citation>
    <scope>NUCLEOTIDE SEQUENCE</scope>
    <source>
        <strain evidence="4">JCM 30804</strain>
    </source>
</reference>
<dbReference type="GO" id="GO:0003887">
    <property type="term" value="F:DNA-directed DNA polymerase activity"/>
    <property type="evidence" value="ECO:0007669"/>
    <property type="project" value="UniProtKB-KW"/>
</dbReference>
<proteinExistence type="predicted"/>
<dbReference type="PANTHER" id="PTHR11669">
    <property type="entry name" value="REPLICATION FACTOR C / DNA POLYMERASE III GAMMA-TAU SUBUNIT"/>
    <property type="match status" value="1"/>
</dbReference>
<dbReference type="AlphaFoldDB" id="A0A917JV89"/>
<organism evidence="4 5">
    <name type="scientific">Shewanella gelidii</name>
    <dbReference type="NCBI Taxonomy" id="1642821"/>
    <lineage>
        <taxon>Bacteria</taxon>
        <taxon>Pseudomonadati</taxon>
        <taxon>Pseudomonadota</taxon>
        <taxon>Gammaproteobacteria</taxon>
        <taxon>Alteromonadales</taxon>
        <taxon>Shewanellaceae</taxon>
        <taxon>Shewanella</taxon>
    </lineage>
</organism>
<gene>
    <name evidence="4" type="primary">holB</name>
    <name evidence="4" type="ORF">GCM10009332_27730</name>
</gene>
<keyword evidence="2" id="KW-0239">DNA-directed DNA polymerase</keyword>
<dbReference type="InterPro" id="IPR004622">
    <property type="entry name" value="DNA_pol_HolB"/>
</dbReference>
<comment type="catalytic activity">
    <reaction evidence="3">
        <text>DNA(n) + a 2'-deoxyribonucleoside 5'-triphosphate = DNA(n+1) + diphosphate</text>
        <dbReference type="Rhea" id="RHEA:22508"/>
        <dbReference type="Rhea" id="RHEA-COMP:17339"/>
        <dbReference type="Rhea" id="RHEA-COMP:17340"/>
        <dbReference type="ChEBI" id="CHEBI:33019"/>
        <dbReference type="ChEBI" id="CHEBI:61560"/>
        <dbReference type="ChEBI" id="CHEBI:173112"/>
        <dbReference type="EC" id="2.7.7.7"/>
    </reaction>
</comment>
<name>A0A917JV89_9GAMM</name>
<dbReference type="GO" id="GO:0008408">
    <property type="term" value="F:3'-5' exonuclease activity"/>
    <property type="evidence" value="ECO:0007669"/>
    <property type="project" value="InterPro"/>
</dbReference>
<keyword evidence="2" id="KW-0808">Transferase</keyword>
<dbReference type="Pfam" id="PF13177">
    <property type="entry name" value="DNA_pol3_delta2"/>
    <property type="match status" value="1"/>
</dbReference>
<keyword evidence="2" id="KW-0548">Nucleotidyltransferase</keyword>
<dbReference type="SUPFAM" id="SSF52540">
    <property type="entry name" value="P-loop containing nucleoside triphosphate hydrolases"/>
    <property type="match status" value="1"/>
</dbReference>
<dbReference type="GO" id="GO:0009360">
    <property type="term" value="C:DNA polymerase III complex"/>
    <property type="evidence" value="ECO:0007669"/>
    <property type="project" value="TreeGrafter"/>
</dbReference>
<dbReference type="GO" id="GO:0006261">
    <property type="term" value="P:DNA-templated DNA replication"/>
    <property type="evidence" value="ECO:0007669"/>
    <property type="project" value="TreeGrafter"/>
</dbReference>
<protein>
    <recommendedName>
        <fullName evidence="1">DNA-directed DNA polymerase</fullName>
        <ecNumber evidence="1">2.7.7.7</ecNumber>
    </recommendedName>
</protein>
<keyword evidence="5" id="KW-1185">Reference proteome</keyword>
<evidence type="ECO:0000256" key="1">
    <source>
        <dbReference type="ARBA" id="ARBA00012417"/>
    </source>
</evidence>
<dbReference type="EMBL" id="BMPZ01000009">
    <property type="protein sequence ID" value="GGI88764.1"/>
    <property type="molecule type" value="Genomic_DNA"/>
</dbReference>
<dbReference type="Gene3D" id="3.40.50.300">
    <property type="entry name" value="P-loop containing nucleotide triphosphate hydrolases"/>
    <property type="match status" value="1"/>
</dbReference>
<reference evidence="4" key="2">
    <citation type="submission" date="2020-09" db="EMBL/GenBank/DDBJ databases">
        <authorList>
            <person name="Sun Q."/>
            <person name="Ohkuma M."/>
        </authorList>
    </citation>
    <scope>NUCLEOTIDE SEQUENCE</scope>
    <source>
        <strain evidence="4">JCM 30804</strain>
    </source>
</reference>
<evidence type="ECO:0000313" key="5">
    <source>
        <dbReference type="Proteomes" id="UP000613743"/>
    </source>
</evidence>
<dbReference type="EC" id="2.7.7.7" evidence="1"/>
<accession>A0A917JV89</accession>
<dbReference type="Proteomes" id="UP000613743">
    <property type="component" value="Unassembled WGS sequence"/>
</dbReference>
<dbReference type="NCBIfam" id="TIGR00678">
    <property type="entry name" value="holB"/>
    <property type="match status" value="1"/>
</dbReference>
<dbReference type="InterPro" id="IPR027417">
    <property type="entry name" value="P-loop_NTPase"/>
</dbReference>